<feature type="compositionally biased region" description="Pro residues" evidence="1">
    <location>
        <begin position="309"/>
        <end position="326"/>
    </location>
</feature>
<evidence type="ECO:0000256" key="2">
    <source>
        <dbReference type="SAM" id="Phobius"/>
    </source>
</evidence>
<organism evidence="3">
    <name type="scientific">Fagus sylvatica</name>
    <name type="common">Beechnut</name>
    <dbReference type="NCBI Taxonomy" id="28930"/>
    <lineage>
        <taxon>Eukaryota</taxon>
        <taxon>Viridiplantae</taxon>
        <taxon>Streptophyta</taxon>
        <taxon>Embryophyta</taxon>
        <taxon>Tracheophyta</taxon>
        <taxon>Spermatophyta</taxon>
        <taxon>Magnoliopsida</taxon>
        <taxon>eudicotyledons</taxon>
        <taxon>Gunneridae</taxon>
        <taxon>Pentapetalae</taxon>
        <taxon>rosids</taxon>
        <taxon>fabids</taxon>
        <taxon>Fagales</taxon>
        <taxon>Fagaceae</taxon>
        <taxon>Fagus</taxon>
    </lineage>
</organism>
<feature type="compositionally biased region" description="Polar residues" evidence="1">
    <location>
        <begin position="99"/>
        <end position="128"/>
    </location>
</feature>
<feature type="compositionally biased region" description="Polar residues" evidence="1">
    <location>
        <begin position="367"/>
        <end position="377"/>
    </location>
</feature>
<sequence>MEEEDMLPPFWQQTTDTPRHRRLRGRHSSSLFLNSGLLLVLLLVIALFFICIVIPSFLNFTSQIFRPHVVKKSWDSLNLVLVLFAIVCGFLSRNNNNNESTSSYEDPSISNSSQEAHKSTPSTSNQWYRSDRREDSYNTINGLRSSSSYPDLRQESTWMSHDERWKFYDDTQVSSNYRFPSSDQLHHRHPRQDPLQEEGEEGNLEPKNITRETFVVPPAVEEDSLEPKNIPVDTFVASTKEVPSYKSPSPPLPSSPPPQPPTPPSPLSPFTPPKVVKYRKKRTYQTLGHEEKIETSEKNDSQVKNLQSPPSPPPPPWSPPPPPPPTLIQQAEQNSGGKNEKKRGGSATKDFLNSLRRKKKKQRQKSVENFDNILNSQPSPSLPLHPPPSPPPPPPPLPPPPSVFHNFFTSKKGKIKKVHSVSPPPPKAKARKPPLPVNTRSFNSGDDNASSGNESPLNPIPPPPPPPPPFKMRPWKFELQGDYVRIKSTNSSRSGSPDSDNREDSPTKETGQLGSEAVMDGGDSTTMPMFCSSPDVDTKADSFIAKFRADLMMQKMNSFKEKQGRRRSNLGPEPSPKKE</sequence>
<reference evidence="3" key="1">
    <citation type="submission" date="2018-02" db="EMBL/GenBank/DDBJ databases">
        <authorList>
            <person name="Cohen D.B."/>
            <person name="Kent A.D."/>
        </authorList>
    </citation>
    <scope>NUCLEOTIDE SEQUENCE</scope>
</reference>
<feature type="compositionally biased region" description="Pro residues" evidence="1">
    <location>
        <begin position="380"/>
        <end position="402"/>
    </location>
</feature>
<feature type="transmembrane region" description="Helical" evidence="2">
    <location>
        <begin position="37"/>
        <end position="61"/>
    </location>
</feature>
<protein>
    <submittedName>
        <fullName evidence="3">Uncharacterized protein</fullName>
    </submittedName>
</protein>
<feature type="compositionally biased region" description="Polar residues" evidence="1">
    <location>
        <begin position="487"/>
        <end position="498"/>
    </location>
</feature>
<feature type="compositionally biased region" description="Polar residues" evidence="1">
    <location>
        <begin position="438"/>
        <end position="456"/>
    </location>
</feature>
<gene>
    <name evidence="3" type="ORF">FSB_LOCUS18170</name>
</gene>
<feature type="compositionally biased region" description="Pro residues" evidence="1">
    <location>
        <begin position="458"/>
        <end position="471"/>
    </location>
</feature>
<evidence type="ECO:0000256" key="1">
    <source>
        <dbReference type="SAM" id="MobiDB-lite"/>
    </source>
</evidence>
<accession>A0A2N9FSV8</accession>
<dbReference type="AlphaFoldDB" id="A0A2N9FSV8"/>
<proteinExistence type="predicted"/>
<feature type="compositionally biased region" description="Pro residues" evidence="1">
    <location>
        <begin position="248"/>
        <end position="272"/>
    </location>
</feature>
<dbReference type="InterPro" id="IPR008480">
    <property type="entry name" value="DUF761_pln"/>
</dbReference>
<feature type="region of interest" description="Disordered" evidence="1">
    <location>
        <begin position="555"/>
        <end position="579"/>
    </location>
</feature>
<keyword evidence="2" id="KW-0472">Membrane</keyword>
<evidence type="ECO:0000313" key="3">
    <source>
        <dbReference type="EMBL" id="SPC90288.1"/>
    </source>
</evidence>
<feature type="region of interest" description="Disordered" evidence="1">
    <location>
        <begin position="98"/>
        <end position="131"/>
    </location>
</feature>
<dbReference type="PANTHER" id="PTHR33098">
    <property type="entry name" value="COTTON FIBER (DUF761)"/>
    <property type="match status" value="1"/>
</dbReference>
<feature type="compositionally biased region" description="Basic and acidic residues" evidence="1">
    <location>
        <begin position="288"/>
        <end position="301"/>
    </location>
</feature>
<dbReference type="Pfam" id="PF05553">
    <property type="entry name" value="DUF761"/>
    <property type="match status" value="1"/>
</dbReference>
<feature type="region of interest" description="Disordered" evidence="1">
    <location>
        <begin position="176"/>
        <end position="535"/>
    </location>
</feature>
<feature type="compositionally biased region" description="Basic residues" evidence="1">
    <location>
        <begin position="355"/>
        <end position="364"/>
    </location>
</feature>
<keyword evidence="2" id="KW-0812">Transmembrane</keyword>
<dbReference type="PANTHER" id="PTHR33098:SF36">
    <property type="entry name" value="HYDROXYPROLINE-RICH GLYCOPROTEIN FAMILY PROTEIN"/>
    <property type="match status" value="1"/>
</dbReference>
<dbReference type="EMBL" id="OIVN01001136">
    <property type="protein sequence ID" value="SPC90288.1"/>
    <property type="molecule type" value="Genomic_DNA"/>
</dbReference>
<feature type="compositionally biased region" description="Polar residues" evidence="1">
    <location>
        <begin position="327"/>
        <end position="337"/>
    </location>
</feature>
<name>A0A2N9FSV8_FAGSY</name>
<keyword evidence="2" id="KW-1133">Transmembrane helix</keyword>